<dbReference type="Gene3D" id="3.30.70.20">
    <property type="match status" value="1"/>
</dbReference>
<dbReference type="GO" id="GO:0050660">
    <property type="term" value="F:flavin adenine dinucleotide binding"/>
    <property type="evidence" value="ECO:0007669"/>
    <property type="project" value="InterPro"/>
</dbReference>
<evidence type="ECO:0000256" key="5">
    <source>
        <dbReference type="ARBA" id="ARBA00022982"/>
    </source>
</evidence>
<dbReference type="Pfam" id="PF12838">
    <property type="entry name" value="Fer4_7"/>
    <property type="match status" value="1"/>
</dbReference>
<keyword evidence="4" id="KW-0274">FAD</keyword>
<evidence type="ECO:0000256" key="3">
    <source>
        <dbReference type="ARBA" id="ARBA00022630"/>
    </source>
</evidence>
<dbReference type="PROSITE" id="PS51379">
    <property type="entry name" value="4FE4S_FER_2"/>
    <property type="match status" value="2"/>
</dbReference>
<dbReference type="InterPro" id="IPR017896">
    <property type="entry name" value="4Fe4S_Fe-S-bd"/>
</dbReference>
<evidence type="ECO:0000313" key="7">
    <source>
        <dbReference type="EMBL" id="OIN96831.1"/>
    </source>
</evidence>
<dbReference type="AlphaFoldDB" id="A0A1J4SBR9"/>
<gene>
    <name evidence="7" type="ORF">AUJ66_05190</name>
</gene>
<keyword evidence="3" id="KW-0285">Flavoprotein</keyword>
<dbReference type="Proteomes" id="UP000182278">
    <property type="component" value="Unassembled WGS sequence"/>
</dbReference>
<dbReference type="InterPro" id="IPR033947">
    <property type="entry name" value="ETF_alpha_N"/>
</dbReference>
<dbReference type="PROSITE" id="PS00696">
    <property type="entry name" value="ETF_ALPHA"/>
    <property type="match status" value="1"/>
</dbReference>
<feature type="domain" description="4Fe-4S ferredoxin-type" evidence="6">
    <location>
        <begin position="2"/>
        <end position="31"/>
    </location>
</feature>
<sequence>MENIKVILEKCTGCKLCVKACLFNAIEMVDKKAVIKDNCNLCGACVEACKSQAIQISKKSAESRLSGRGSEEKDLSAYKGVWVFAEQREGKVIPVTYELLGEGRKLASLLQEELSAILLGDKLDGVPSELIACGADKVYFASDPLLSHYRNEFYTKVIVDMISQYKPEIFLIGATTTGRSLAPRIAARIKTGLTADCTGLDIDTEKKILLQTRPAFGGNIMATIISPNHRPQMATVRPRVMKRCAKQDSRNGEVINVKPQLSGEGALTEILKVIKVEEKVVDLQEADIIVSGGRGLGRAENFSIIRELAEVLGGAVGASRATVDAGWIPSYHQVGQTGKTVGPKLYIACGISGAVQHLVGMQNSETIVAINKDPNAPIFNVATYGIVGDLFEIVPLLTKKLKINGVRS</sequence>
<name>A0A1J4SBR9_9BACT</name>
<dbReference type="InterPro" id="IPR001308">
    <property type="entry name" value="ETF_a/FixB"/>
</dbReference>
<dbReference type="SUPFAM" id="SSF54862">
    <property type="entry name" value="4Fe-4S ferredoxins"/>
    <property type="match status" value="1"/>
</dbReference>
<dbReference type="SMART" id="SM00893">
    <property type="entry name" value="ETF"/>
    <property type="match status" value="1"/>
</dbReference>
<dbReference type="SUPFAM" id="SSF52402">
    <property type="entry name" value="Adenine nucleotide alpha hydrolases-like"/>
    <property type="match status" value="1"/>
</dbReference>
<dbReference type="Gene3D" id="3.40.50.620">
    <property type="entry name" value="HUPs"/>
    <property type="match status" value="1"/>
</dbReference>
<dbReference type="PANTHER" id="PTHR43153:SF1">
    <property type="entry name" value="ELECTRON TRANSFER FLAVOPROTEIN SUBUNIT ALPHA, MITOCHONDRIAL"/>
    <property type="match status" value="1"/>
</dbReference>
<dbReference type="FunFam" id="3.40.50.1220:FF:000001">
    <property type="entry name" value="Electron transfer flavoprotein, alpha subunit"/>
    <property type="match status" value="1"/>
</dbReference>
<comment type="caution">
    <text evidence="7">The sequence shown here is derived from an EMBL/GenBank/DDBJ whole genome shotgun (WGS) entry which is preliminary data.</text>
</comment>
<dbReference type="PANTHER" id="PTHR43153">
    <property type="entry name" value="ELECTRON TRANSFER FLAVOPROTEIN ALPHA"/>
    <property type="match status" value="1"/>
</dbReference>
<dbReference type="InterPro" id="IPR014729">
    <property type="entry name" value="Rossmann-like_a/b/a_fold"/>
</dbReference>
<dbReference type="Pfam" id="PF00766">
    <property type="entry name" value="ETF_alpha"/>
    <property type="match status" value="1"/>
</dbReference>
<comment type="similarity">
    <text evidence="1">Belongs to the ETF alpha-subunit/FixB family.</text>
</comment>
<evidence type="ECO:0000256" key="1">
    <source>
        <dbReference type="ARBA" id="ARBA00005817"/>
    </source>
</evidence>
<evidence type="ECO:0000256" key="2">
    <source>
        <dbReference type="ARBA" id="ARBA00022448"/>
    </source>
</evidence>
<dbReference type="Gene3D" id="3.40.50.1220">
    <property type="entry name" value="TPP-binding domain"/>
    <property type="match status" value="1"/>
</dbReference>
<proteinExistence type="inferred from homology"/>
<dbReference type="Pfam" id="PF01012">
    <property type="entry name" value="ETF"/>
    <property type="match status" value="1"/>
</dbReference>
<evidence type="ECO:0000256" key="4">
    <source>
        <dbReference type="ARBA" id="ARBA00022827"/>
    </source>
</evidence>
<dbReference type="InterPro" id="IPR029035">
    <property type="entry name" value="DHS-like_NAD/FAD-binding_dom"/>
</dbReference>
<evidence type="ECO:0000313" key="8">
    <source>
        <dbReference type="Proteomes" id="UP000182278"/>
    </source>
</evidence>
<protein>
    <submittedName>
        <fullName evidence="7">Electron transfer flavoprotein subunit alpha</fullName>
    </submittedName>
</protein>
<keyword evidence="5" id="KW-0249">Electron transport</keyword>
<dbReference type="GO" id="GO:0009055">
    <property type="term" value="F:electron transfer activity"/>
    <property type="evidence" value="ECO:0007669"/>
    <property type="project" value="InterPro"/>
</dbReference>
<dbReference type="InterPro" id="IPR014730">
    <property type="entry name" value="ETF_a/b_N"/>
</dbReference>
<feature type="domain" description="4Fe-4S ferredoxin-type" evidence="6">
    <location>
        <begin position="34"/>
        <end position="59"/>
    </location>
</feature>
<dbReference type="GO" id="GO:0033539">
    <property type="term" value="P:fatty acid beta-oxidation using acyl-CoA dehydrogenase"/>
    <property type="evidence" value="ECO:0007669"/>
    <property type="project" value="TreeGrafter"/>
</dbReference>
<dbReference type="CDD" id="cd01715">
    <property type="entry name" value="ETF_alpha"/>
    <property type="match status" value="1"/>
</dbReference>
<evidence type="ECO:0000259" key="6">
    <source>
        <dbReference type="PROSITE" id="PS51379"/>
    </source>
</evidence>
<keyword evidence="2" id="KW-0813">Transport</keyword>
<accession>A0A1J4SBR9</accession>
<dbReference type="STRING" id="1817893.AUJ66_05190"/>
<organism evidence="7 8">
    <name type="scientific">Candidatus Desantisbacteria bacterium CG1_02_38_46</name>
    <dbReference type="NCBI Taxonomy" id="1817893"/>
    <lineage>
        <taxon>Bacteria</taxon>
        <taxon>Candidatus Desantisiibacteriota</taxon>
    </lineage>
</organism>
<dbReference type="EMBL" id="MNUO01000076">
    <property type="protein sequence ID" value="OIN96831.1"/>
    <property type="molecule type" value="Genomic_DNA"/>
</dbReference>
<dbReference type="SUPFAM" id="SSF52467">
    <property type="entry name" value="DHS-like NAD/FAD-binding domain"/>
    <property type="match status" value="1"/>
</dbReference>
<reference evidence="7 8" key="1">
    <citation type="journal article" date="2016" name="Environ. Microbiol.">
        <title>Genomic resolution of a cold subsurface aquifer community provides metabolic insights for novel microbes adapted to high CO concentrations.</title>
        <authorList>
            <person name="Probst A.J."/>
            <person name="Castelle C.J."/>
            <person name="Singh A."/>
            <person name="Brown C.T."/>
            <person name="Anantharaman K."/>
            <person name="Sharon I."/>
            <person name="Hug L.A."/>
            <person name="Burstein D."/>
            <person name="Emerson J.B."/>
            <person name="Thomas B.C."/>
            <person name="Banfield J.F."/>
        </authorList>
    </citation>
    <scope>NUCLEOTIDE SEQUENCE [LARGE SCALE GENOMIC DNA]</scope>
    <source>
        <strain evidence="7">CG1_02_38_46</strain>
    </source>
</reference>
<dbReference type="InterPro" id="IPR014731">
    <property type="entry name" value="ETF_asu_C"/>
</dbReference>
<dbReference type="InterPro" id="IPR018206">
    <property type="entry name" value="ETF_asu_C_CS"/>
</dbReference>